<keyword evidence="1" id="KW-0963">Cytoplasm</keyword>
<sequence length="386" mass="44640">MNKDLLLSSYCFSLPKNLIATTPVYPKESARLLVYHKDTQKITHTYFEYLFDFVPRDYLIVLNNTKVIHARFYASKLANQSTIQMQNTSKEFLYHKSLGNTKHLVQIRGRASVQNLFLANDLQTLIELSRVCDDGYREVVFYKMPAHVTTLRVDSREFLTNLQNKTIMQDSEVMAFLQRYGKIPLPPYIKRKVTRQDYKDYQSIFADINGSIAAPTASLHFSESMLTFLQQHYNYTFVTLHVGAGTFAPLQVSSILEHKIHSEYCNLTQESAQKIMQHNNILCVGTTALRCVEWFANLNGLSLDKNVLHSMKYSDWQLSGENTLFLHPFNRPRVVRALLTNFHLPQSSLLLLVSSLIGREEMLRIYAEAIQKEYRFYSYGDGMLIV</sequence>
<dbReference type="PANTHER" id="PTHR30307">
    <property type="entry name" value="S-ADENOSYLMETHIONINE:TRNA RIBOSYLTRANSFERASE-ISOMERASE"/>
    <property type="match status" value="1"/>
</dbReference>
<organism evidence="5 6">
    <name type="scientific">Helicobacter aurati</name>
    <dbReference type="NCBI Taxonomy" id="137778"/>
    <lineage>
        <taxon>Bacteria</taxon>
        <taxon>Pseudomonadati</taxon>
        <taxon>Campylobacterota</taxon>
        <taxon>Epsilonproteobacteria</taxon>
        <taxon>Campylobacterales</taxon>
        <taxon>Helicobacteraceae</taxon>
        <taxon>Helicobacter</taxon>
    </lineage>
</organism>
<dbReference type="RefSeq" id="WP_104762571.1">
    <property type="nucleotide sequence ID" value="NZ_FZPM01000005.1"/>
</dbReference>
<dbReference type="GO" id="GO:0051075">
    <property type="term" value="F:S-adenosylmethionine:tRNA ribosyltransferase-isomerase activity"/>
    <property type="evidence" value="ECO:0007669"/>
    <property type="project" value="TreeGrafter"/>
</dbReference>
<keyword evidence="3" id="KW-0949">S-adenosyl-L-methionine</keyword>
<dbReference type="EMBL" id="NXLW01000001">
    <property type="protein sequence ID" value="RDU73739.1"/>
    <property type="molecule type" value="Genomic_DNA"/>
</dbReference>
<dbReference type="Pfam" id="PF02547">
    <property type="entry name" value="Queuosine_synth"/>
    <property type="match status" value="1"/>
</dbReference>
<dbReference type="Gene3D" id="2.40.10.240">
    <property type="entry name" value="QueA-like"/>
    <property type="match status" value="1"/>
</dbReference>
<dbReference type="OrthoDB" id="9805933at2"/>
<keyword evidence="6" id="KW-1185">Reference proteome</keyword>
<keyword evidence="2 5" id="KW-0808">Transferase</keyword>
<evidence type="ECO:0000256" key="3">
    <source>
        <dbReference type="ARBA" id="ARBA00022691"/>
    </source>
</evidence>
<evidence type="ECO:0000313" key="5">
    <source>
        <dbReference type="EMBL" id="RDU73739.1"/>
    </source>
</evidence>
<reference evidence="5 6" key="1">
    <citation type="submission" date="2018-04" db="EMBL/GenBank/DDBJ databases">
        <title>Novel Campyloabacter and Helicobacter Species and Strains.</title>
        <authorList>
            <person name="Mannion A.J."/>
            <person name="Shen Z."/>
            <person name="Fox J.G."/>
        </authorList>
    </citation>
    <scope>NUCLEOTIDE SEQUENCE [LARGE SCALE GENOMIC DNA]</scope>
    <source>
        <strain evidence="5 6">MIT 97-5075</strain>
    </source>
</reference>
<accession>A0A3D8J8A8</accession>
<evidence type="ECO:0000256" key="4">
    <source>
        <dbReference type="ARBA" id="ARBA00022785"/>
    </source>
</evidence>
<gene>
    <name evidence="5" type="ORF">CQA66_00710</name>
</gene>
<keyword evidence="4" id="KW-0671">Queuosine biosynthesis</keyword>
<dbReference type="AlphaFoldDB" id="A0A3D8J8A8"/>
<comment type="caution">
    <text evidence="5">The sequence shown here is derived from an EMBL/GenBank/DDBJ whole genome shotgun (WGS) entry which is preliminary data.</text>
</comment>
<name>A0A3D8J8A8_9HELI</name>
<dbReference type="InterPro" id="IPR042119">
    <property type="entry name" value="QueA_dom2"/>
</dbReference>
<dbReference type="GO" id="GO:0008616">
    <property type="term" value="P:tRNA queuosine(34) biosynthetic process"/>
    <property type="evidence" value="ECO:0007669"/>
    <property type="project" value="UniProtKB-KW"/>
</dbReference>
<proteinExistence type="predicted"/>
<evidence type="ECO:0000313" key="6">
    <source>
        <dbReference type="Proteomes" id="UP000256424"/>
    </source>
</evidence>
<dbReference type="Proteomes" id="UP000256424">
    <property type="component" value="Unassembled WGS sequence"/>
</dbReference>
<dbReference type="SUPFAM" id="SSF111337">
    <property type="entry name" value="QueA-like"/>
    <property type="match status" value="1"/>
</dbReference>
<dbReference type="PANTHER" id="PTHR30307:SF0">
    <property type="entry name" value="S-ADENOSYLMETHIONINE:TRNA RIBOSYLTRANSFERASE-ISOMERASE"/>
    <property type="match status" value="1"/>
</dbReference>
<evidence type="ECO:0000256" key="1">
    <source>
        <dbReference type="ARBA" id="ARBA00022490"/>
    </source>
</evidence>
<dbReference type="NCBIfam" id="TIGR00113">
    <property type="entry name" value="queA"/>
    <property type="match status" value="1"/>
</dbReference>
<dbReference type="InterPro" id="IPR042118">
    <property type="entry name" value="QueA_dom1"/>
</dbReference>
<keyword evidence="5" id="KW-0413">Isomerase</keyword>
<dbReference type="Gene3D" id="3.40.1780.10">
    <property type="entry name" value="QueA-like"/>
    <property type="match status" value="1"/>
</dbReference>
<dbReference type="InterPro" id="IPR003699">
    <property type="entry name" value="QueA"/>
</dbReference>
<evidence type="ECO:0000256" key="2">
    <source>
        <dbReference type="ARBA" id="ARBA00022679"/>
    </source>
</evidence>
<dbReference type="NCBIfam" id="NF001140">
    <property type="entry name" value="PRK00147.1"/>
    <property type="match status" value="1"/>
</dbReference>
<dbReference type="InterPro" id="IPR036100">
    <property type="entry name" value="QueA_sf"/>
</dbReference>
<protein>
    <submittedName>
        <fullName evidence="5">tRNA preQ1(34) S-adenosylmethionine ribosyltransferase-isomerase QueA</fullName>
    </submittedName>
</protein>